<evidence type="ECO:0000256" key="1">
    <source>
        <dbReference type="ARBA" id="ARBA00010790"/>
    </source>
</evidence>
<name>A0A8H4RQ98_9HELO</name>
<dbReference type="Pfam" id="PF00732">
    <property type="entry name" value="GMC_oxred_N"/>
    <property type="match status" value="1"/>
</dbReference>
<dbReference type="GO" id="GO:0016614">
    <property type="term" value="F:oxidoreductase activity, acting on CH-OH group of donors"/>
    <property type="evidence" value="ECO:0007669"/>
    <property type="project" value="InterPro"/>
</dbReference>
<dbReference type="InterPro" id="IPR053208">
    <property type="entry name" value="GMC_Oxidoreductase_CD"/>
</dbReference>
<evidence type="ECO:0000256" key="3">
    <source>
        <dbReference type="SAM" id="MobiDB-lite"/>
    </source>
</evidence>
<protein>
    <recommendedName>
        <fullName evidence="4 5">Glucose-methanol-choline oxidoreductase N-terminal domain-containing protein</fullName>
    </recommendedName>
</protein>
<dbReference type="Gene3D" id="3.90.180.10">
    <property type="entry name" value="Medium-chain alcohol dehydrogenases, catalytic domain"/>
    <property type="match status" value="2"/>
</dbReference>
<dbReference type="PANTHER" id="PTHR47190:SF1">
    <property type="entry name" value="GLUCOSE-METHANOL-CHOLINE OXIDOREDUCTASE N-TERMINAL DOMAIN-CONTAINING PROTEIN"/>
    <property type="match status" value="1"/>
</dbReference>
<reference evidence="6 7" key="1">
    <citation type="submission" date="2020-03" db="EMBL/GenBank/DDBJ databases">
        <title>Draft Genome Sequence of Cudoniella acicularis.</title>
        <authorList>
            <person name="Buettner E."/>
            <person name="Kellner H."/>
        </authorList>
    </citation>
    <scope>NUCLEOTIDE SEQUENCE [LARGE SCALE GENOMIC DNA]</scope>
    <source>
        <strain evidence="6 7">DSM 108380</strain>
    </source>
</reference>
<comment type="similarity">
    <text evidence="1 2">Belongs to the GMC oxidoreductase family.</text>
</comment>
<dbReference type="PROSITE" id="PS00623">
    <property type="entry name" value="GMC_OXRED_1"/>
    <property type="match status" value="1"/>
</dbReference>
<dbReference type="InterPro" id="IPR000172">
    <property type="entry name" value="GMC_OxRdtase_N"/>
</dbReference>
<dbReference type="OrthoDB" id="413885at2759"/>
<dbReference type="EMBL" id="JAAMPI010000299">
    <property type="protein sequence ID" value="KAF4632995.1"/>
    <property type="molecule type" value="Genomic_DNA"/>
</dbReference>
<evidence type="ECO:0000313" key="6">
    <source>
        <dbReference type="EMBL" id="KAF4632995.1"/>
    </source>
</evidence>
<dbReference type="AlphaFoldDB" id="A0A8H4RQ98"/>
<dbReference type="PANTHER" id="PTHR47190">
    <property type="entry name" value="DEHYDROGENASE, PUTATIVE-RELATED"/>
    <property type="match status" value="1"/>
</dbReference>
<evidence type="ECO:0000259" key="4">
    <source>
        <dbReference type="PROSITE" id="PS00623"/>
    </source>
</evidence>
<evidence type="ECO:0000256" key="2">
    <source>
        <dbReference type="RuleBase" id="RU003968"/>
    </source>
</evidence>
<dbReference type="Gene3D" id="3.50.50.60">
    <property type="entry name" value="FAD/NAD(P)-binding domain"/>
    <property type="match status" value="1"/>
</dbReference>
<feature type="domain" description="Glucose-methanol-choline oxidoreductase N-terminal" evidence="5">
    <location>
        <begin position="455"/>
        <end position="469"/>
    </location>
</feature>
<feature type="region of interest" description="Disordered" evidence="3">
    <location>
        <begin position="734"/>
        <end position="756"/>
    </location>
</feature>
<dbReference type="Proteomes" id="UP000566819">
    <property type="component" value="Unassembled WGS sequence"/>
</dbReference>
<gene>
    <name evidence="6" type="ORF">G7Y89_g5127</name>
</gene>
<dbReference type="InterPro" id="IPR036188">
    <property type="entry name" value="FAD/NAD-bd_sf"/>
</dbReference>
<keyword evidence="7" id="KW-1185">Reference proteome</keyword>
<dbReference type="SUPFAM" id="SSF54373">
    <property type="entry name" value="FAD-linked reductases, C-terminal domain"/>
    <property type="match status" value="1"/>
</dbReference>
<evidence type="ECO:0000259" key="5">
    <source>
        <dbReference type="PROSITE" id="PS00624"/>
    </source>
</evidence>
<feature type="domain" description="Glucose-methanol-choline oxidoreductase N-terminal" evidence="4">
    <location>
        <begin position="286"/>
        <end position="309"/>
    </location>
</feature>
<dbReference type="InterPro" id="IPR011032">
    <property type="entry name" value="GroES-like_sf"/>
</dbReference>
<evidence type="ECO:0000313" key="7">
    <source>
        <dbReference type="Proteomes" id="UP000566819"/>
    </source>
</evidence>
<keyword evidence="2" id="KW-0274">FAD</keyword>
<organism evidence="6 7">
    <name type="scientific">Cudoniella acicularis</name>
    <dbReference type="NCBI Taxonomy" id="354080"/>
    <lineage>
        <taxon>Eukaryota</taxon>
        <taxon>Fungi</taxon>
        <taxon>Dikarya</taxon>
        <taxon>Ascomycota</taxon>
        <taxon>Pezizomycotina</taxon>
        <taxon>Leotiomycetes</taxon>
        <taxon>Helotiales</taxon>
        <taxon>Tricladiaceae</taxon>
        <taxon>Cudoniella</taxon>
    </lineage>
</organism>
<dbReference type="SUPFAM" id="SSF50129">
    <property type="entry name" value="GroES-like"/>
    <property type="match status" value="1"/>
</dbReference>
<accession>A0A8H4RQ98</accession>
<proteinExistence type="inferred from homology"/>
<dbReference type="Gene3D" id="3.30.410.10">
    <property type="entry name" value="Cholesterol Oxidase, domain 2"/>
    <property type="match status" value="1"/>
</dbReference>
<sequence>MSRFFGTSARSFIRFLGFKVDKLPAVYKKSLETFTEPGGVAERKLGTLKEVYIKSRNGNPVHQSHFNRDDKEFIISARIVGSRDTKTCHIYNDGTGTVKKGGASGCQAHTSTDFFSRPPVLSPTYTAFQFHYTPNFLAKPVLDNEPHENYIYLLIEKLFPFLSRKVTFGLPRTVPPWQTSIPMSSIVILHPSHFVQRYSIVIMGHPRIQGQRIRTQVATRMAEAGLQTLLLEAGGPSYGITGGDLDSRRPAWLDGTNLTRVDVPGLYKSIFASSDNLTCSLNSYGGCTIGGSSAINAGLFFEPPASDYDLYFPEGWKSADMKCATRRLYNMQPSTDLTSQDGKRYLQSGYEATKEWIMDGLGFKDVDINAEADDKTEVFGHPIFDYENGQRGGPVVSYLQTALKLPNFQLETGVQVLRVERNGSHATGVFAQIQSSSNTTFIPISCNGTVILSAGAIQSPGLLMNSGIGPSSSLSALQVGGKLSPGISPSNWINNTFVGAKLFDNANTFIELSSPSVTSYVYSYDSPPPTDEALYLNNRSGPYTFASETAVFWDTLTRPDGSIAGFQGTVDSSGYGEFLSNTTITLNVYGTSGMKSRGNVVLNSDLQPAPDGNVYYSDPQDAQDISAFIFKIFQKLPESLTALNLPGNSTLPEIEKYITTYSQYAVGSVNHWSSSCEIGKCVETNLAVKGMKNLHVVDASIVAPLTVNPQFGIMVAAERGSELILEGLRRGSSTVHNSNLPNHKPQGPSETSFPSENLTQKVKMTTQNISLILARHPTGYPIPGEDLILQSTPINLTEPPPPGGLLLKTLALSLDPLQNHGIFLVLLSDNPLYTRGSTILGPGTFSTYQVIPSHIASLPVLHGGFTLLSNPLNLNPHLFLGALGMSGLTAYSSFYSLLKSSRFTKSNPAKEFDIELAVIPEIRCHAKLYCHLSRSLIFTV</sequence>
<dbReference type="Gene3D" id="3.40.50.720">
    <property type="entry name" value="NAD(P)-binding Rossmann-like Domain"/>
    <property type="match status" value="1"/>
</dbReference>
<comment type="caution">
    <text evidence="6">The sequence shown here is derived from an EMBL/GenBank/DDBJ whole genome shotgun (WGS) entry which is preliminary data.</text>
</comment>
<dbReference type="GO" id="GO:0050660">
    <property type="term" value="F:flavin adenine dinucleotide binding"/>
    <property type="evidence" value="ECO:0007669"/>
    <property type="project" value="InterPro"/>
</dbReference>
<dbReference type="SUPFAM" id="SSF51905">
    <property type="entry name" value="FAD/NAD(P)-binding domain"/>
    <property type="match status" value="1"/>
</dbReference>
<dbReference type="PROSITE" id="PS00624">
    <property type="entry name" value="GMC_OXRED_2"/>
    <property type="match status" value="1"/>
</dbReference>
<dbReference type="Pfam" id="PF05199">
    <property type="entry name" value="GMC_oxred_C"/>
    <property type="match status" value="1"/>
</dbReference>
<dbReference type="InterPro" id="IPR007867">
    <property type="entry name" value="GMC_OxRtase_C"/>
</dbReference>
<keyword evidence="2" id="KW-0285">Flavoprotein</keyword>